<dbReference type="InterPro" id="IPR055558">
    <property type="entry name" value="DUF7134"/>
</dbReference>
<dbReference type="PANTHER" id="PTHR24421:SF10">
    <property type="entry name" value="NITRATE_NITRITE SENSOR PROTEIN NARQ"/>
    <property type="match status" value="1"/>
</dbReference>
<feature type="compositionally biased region" description="Low complexity" evidence="9">
    <location>
        <begin position="411"/>
        <end position="432"/>
    </location>
</feature>
<dbReference type="SUPFAM" id="SSF55874">
    <property type="entry name" value="ATPase domain of HSP90 chaperone/DNA topoisomerase II/histidine kinase"/>
    <property type="match status" value="1"/>
</dbReference>
<dbReference type="Pfam" id="PF02518">
    <property type="entry name" value="HATPase_c"/>
    <property type="match status" value="1"/>
</dbReference>
<dbReference type="PANTHER" id="PTHR24421">
    <property type="entry name" value="NITRATE/NITRITE SENSOR PROTEIN NARX-RELATED"/>
    <property type="match status" value="1"/>
</dbReference>
<dbReference type="GO" id="GO:0016301">
    <property type="term" value="F:kinase activity"/>
    <property type="evidence" value="ECO:0007669"/>
    <property type="project" value="UniProtKB-KW"/>
</dbReference>
<evidence type="ECO:0000313" key="13">
    <source>
        <dbReference type="Proteomes" id="UP001240250"/>
    </source>
</evidence>
<keyword evidence="4" id="KW-0808">Transferase</keyword>
<dbReference type="CDD" id="cd16917">
    <property type="entry name" value="HATPase_UhpB-NarQ-NarX-like"/>
    <property type="match status" value="1"/>
</dbReference>
<keyword evidence="3" id="KW-0597">Phosphoprotein</keyword>
<dbReference type="InterPro" id="IPR011712">
    <property type="entry name" value="Sig_transdc_His_kin_sub3_dim/P"/>
</dbReference>
<feature type="region of interest" description="Disordered" evidence="9">
    <location>
        <begin position="395"/>
        <end position="432"/>
    </location>
</feature>
<proteinExistence type="predicted"/>
<dbReference type="Pfam" id="PF07730">
    <property type="entry name" value="HisKA_3"/>
    <property type="match status" value="1"/>
</dbReference>
<evidence type="ECO:0000256" key="6">
    <source>
        <dbReference type="ARBA" id="ARBA00022777"/>
    </source>
</evidence>
<evidence type="ECO:0000256" key="9">
    <source>
        <dbReference type="SAM" id="MobiDB-lite"/>
    </source>
</evidence>
<evidence type="ECO:0000256" key="2">
    <source>
        <dbReference type="ARBA" id="ARBA00012438"/>
    </source>
</evidence>
<keyword evidence="7" id="KW-0067">ATP-binding</keyword>
<keyword evidence="6 12" id="KW-0418">Kinase</keyword>
<dbReference type="RefSeq" id="WP_070320639.1">
    <property type="nucleotide sequence ID" value="NZ_CP194061.1"/>
</dbReference>
<sequence length="432" mass="45597">MSWWDRMWQWEDQHRFGVDLTMAALLTVVLVPPSIGLVANQLSDLPAFVVSLSTFGMVVPLAWRRTRPAASVAIVYTCALLHLVARVPMVPTDFVVPFALYSAALHGPRWAHRTAMAGALVGSAVLGGMIGMPYSPGIAVFIAMFAGSLFLVAWAFGLVRRSRREHLEALVDRAQRLEVERDQQAIIATAAERARIAREMHDIVAHSLSVIIAQSDGGRYAAVHDPDAATRALGTIAETGRAALTDMRRLLGVLREAPAPATAGAPGVLPTATADDAPDVRASTATVTPQPSVEDVEQLVAQMRASGMRISHVRLGQPRHLPPGAGLTIYRIAQESLTNILKHAGPDPSVTVMLQWQPTAVALEVSDDGRGASAGTDGLGQGLLGMRERATMFGGTVTAGPRPGGGFRVRATLPTPGAPGEPTTTPAGGSPS</sequence>
<keyword evidence="10" id="KW-1133">Transmembrane helix</keyword>
<feature type="transmembrane region" description="Helical" evidence="10">
    <location>
        <begin position="45"/>
        <end position="63"/>
    </location>
</feature>
<keyword evidence="10" id="KW-0472">Membrane</keyword>
<evidence type="ECO:0000256" key="3">
    <source>
        <dbReference type="ARBA" id="ARBA00022553"/>
    </source>
</evidence>
<evidence type="ECO:0000313" key="12">
    <source>
        <dbReference type="EMBL" id="MDQ0426480.1"/>
    </source>
</evidence>
<dbReference type="SMART" id="SM00387">
    <property type="entry name" value="HATPase_c"/>
    <property type="match status" value="1"/>
</dbReference>
<organism evidence="12 13">
    <name type="scientific">Cellulomonas iranensis</name>
    <dbReference type="NCBI Taxonomy" id="76862"/>
    <lineage>
        <taxon>Bacteria</taxon>
        <taxon>Bacillati</taxon>
        <taxon>Actinomycetota</taxon>
        <taxon>Actinomycetes</taxon>
        <taxon>Micrococcales</taxon>
        <taxon>Cellulomonadaceae</taxon>
        <taxon>Cellulomonas</taxon>
    </lineage>
</organism>
<evidence type="ECO:0000256" key="5">
    <source>
        <dbReference type="ARBA" id="ARBA00022741"/>
    </source>
</evidence>
<dbReference type="Proteomes" id="UP001240250">
    <property type="component" value="Unassembled WGS sequence"/>
</dbReference>
<dbReference type="InterPro" id="IPR003594">
    <property type="entry name" value="HATPase_dom"/>
</dbReference>
<dbReference type="Gene3D" id="3.30.565.10">
    <property type="entry name" value="Histidine kinase-like ATPase, C-terminal domain"/>
    <property type="match status" value="1"/>
</dbReference>
<feature type="domain" description="Histidine kinase/HSP90-like ATPase" evidence="11">
    <location>
        <begin position="324"/>
        <end position="417"/>
    </location>
</feature>
<feature type="transmembrane region" description="Helical" evidence="10">
    <location>
        <begin position="20"/>
        <end position="38"/>
    </location>
</feature>
<dbReference type="EMBL" id="JAUSVM010000001">
    <property type="protein sequence ID" value="MDQ0426480.1"/>
    <property type="molecule type" value="Genomic_DNA"/>
</dbReference>
<dbReference type="InterPro" id="IPR036890">
    <property type="entry name" value="HATPase_C_sf"/>
</dbReference>
<comment type="catalytic activity">
    <reaction evidence="1">
        <text>ATP + protein L-histidine = ADP + protein N-phospho-L-histidine.</text>
        <dbReference type="EC" id="2.7.13.3"/>
    </reaction>
</comment>
<keyword evidence="13" id="KW-1185">Reference proteome</keyword>
<feature type="transmembrane region" description="Helical" evidence="10">
    <location>
        <begin position="69"/>
        <end position="89"/>
    </location>
</feature>
<protein>
    <recommendedName>
        <fullName evidence="2">histidine kinase</fullName>
        <ecNumber evidence="2">2.7.13.3</ecNumber>
    </recommendedName>
</protein>
<evidence type="ECO:0000259" key="11">
    <source>
        <dbReference type="SMART" id="SM00387"/>
    </source>
</evidence>
<keyword evidence="10" id="KW-0812">Transmembrane</keyword>
<gene>
    <name evidence="12" type="ORF">JO380_002861</name>
</gene>
<evidence type="ECO:0000256" key="8">
    <source>
        <dbReference type="ARBA" id="ARBA00023012"/>
    </source>
</evidence>
<dbReference type="Gene3D" id="1.20.5.1930">
    <property type="match status" value="1"/>
</dbReference>
<reference evidence="12 13" key="1">
    <citation type="submission" date="2023-07" db="EMBL/GenBank/DDBJ databases">
        <title>Sequencing the genomes of 1000 actinobacteria strains.</title>
        <authorList>
            <person name="Klenk H.-P."/>
        </authorList>
    </citation>
    <scope>NUCLEOTIDE SEQUENCE [LARGE SCALE GENOMIC DNA]</scope>
    <source>
        <strain evidence="12 13">DSM 14785</strain>
    </source>
</reference>
<feature type="transmembrane region" description="Helical" evidence="10">
    <location>
        <begin position="138"/>
        <end position="159"/>
    </location>
</feature>
<evidence type="ECO:0000256" key="1">
    <source>
        <dbReference type="ARBA" id="ARBA00000085"/>
    </source>
</evidence>
<name>A0ABU0GM89_9CELL</name>
<keyword evidence="5" id="KW-0547">Nucleotide-binding</keyword>
<keyword evidence="8" id="KW-0902">Two-component regulatory system</keyword>
<evidence type="ECO:0000256" key="10">
    <source>
        <dbReference type="SAM" id="Phobius"/>
    </source>
</evidence>
<evidence type="ECO:0000256" key="4">
    <source>
        <dbReference type="ARBA" id="ARBA00022679"/>
    </source>
</evidence>
<evidence type="ECO:0000256" key="7">
    <source>
        <dbReference type="ARBA" id="ARBA00022840"/>
    </source>
</evidence>
<accession>A0ABU0GM89</accession>
<dbReference type="Pfam" id="PF23539">
    <property type="entry name" value="DUF7134"/>
    <property type="match status" value="1"/>
</dbReference>
<comment type="caution">
    <text evidence="12">The sequence shown here is derived from an EMBL/GenBank/DDBJ whole genome shotgun (WGS) entry which is preliminary data.</text>
</comment>
<dbReference type="InterPro" id="IPR050482">
    <property type="entry name" value="Sensor_HK_TwoCompSys"/>
</dbReference>
<dbReference type="EC" id="2.7.13.3" evidence="2"/>
<feature type="transmembrane region" description="Helical" evidence="10">
    <location>
        <begin position="110"/>
        <end position="132"/>
    </location>
</feature>